<dbReference type="RefSeq" id="WP_106160557.1">
    <property type="nucleotide sequence ID" value="NZ_PVTT01000002.1"/>
</dbReference>
<evidence type="ECO:0000313" key="1">
    <source>
        <dbReference type="EMBL" id="PRY92906.1"/>
    </source>
</evidence>
<gene>
    <name evidence="1" type="ORF">BCF33_1769</name>
</gene>
<evidence type="ECO:0008006" key="3">
    <source>
        <dbReference type="Google" id="ProtNLM"/>
    </source>
</evidence>
<proteinExistence type="predicted"/>
<reference evidence="1 2" key="1">
    <citation type="submission" date="2018-03" db="EMBL/GenBank/DDBJ databases">
        <title>Genomic Encyclopedia of Archaeal and Bacterial Type Strains, Phase II (KMG-II): from individual species to whole genera.</title>
        <authorList>
            <person name="Goeker M."/>
        </authorList>
    </citation>
    <scope>NUCLEOTIDE SEQUENCE [LARGE SCALE GENOMIC DNA]</scope>
    <source>
        <strain evidence="1 2">DSM 29318</strain>
    </source>
</reference>
<dbReference type="AlphaFoldDB" id="A0A2T0X1S7"/>
<name>A0A2T0X1S7_9RHOB</name>
<evidence type="ECO:0000313" key="2">
    <source>
        <dbReference type="Proteomes" id="UP000238801"/>
    </source>
</evidence>
<sequence>MDAAPKATFLVLVEDVIVADDVAELLAVAAPGVAVSAPHAVVGAPPDVHDLEFDVLLTSWPIAALRRSGIAEAARRSGARIVVLDGGGDHALERSEGWVFVPSPFSEGALLDALLPARASGG</sequence>
<dbReference type="EMBL" id="PVTT01000002">
    <property type="protein sequence ID" value="PRY92906.1"/>
    <property type="molecule type" value="Genomic_DNA"/>
</dbReference>
<accession>A0A2T0X1S7</accession>
<protein>
    <recommendedName>
        <fullName evidence="3">Response regulatory domain-containing protein</fullName>
    </recommendedName>
</protein>
<dbReference type="OrthoDB" id="7869928at2"/>
<keyword evidence="2" id="KW-1185">Reference proteome</keyword>
<organism evidence="1 2">
    <name type="scientific">Hasllibacter halocynthiae</name>
    <dbReference type="NCBI Taxonomy" id="595589"/>
    <lineage>
        <taxon>Bacteria</taxon>
        <taxon>Pseudomonadati</taxon>
        <taxon>Pseudomonadota</taxon>
        <taxon>Alphaproteobacteria</taxon>
        <taxon>Rhodobacterales</taxon>
        <taxon>Roseobacteraceae</taxon>
        <taxon>Hasllibacter</taxon>
    </lineage>
</organism>
<comment type="caution">
    <text evidence="1">The sequence shown here is derived from an EMBL/GenBank/DDBJ whole genome shotgun (WGS) entry which is preliminary data.</text>
</comment>
<dbReference type="Proteomes" id="UP000238801">
    <property type="component" value="Unassembled WGS sequence"/>
</dbReference>